<evidence type="ECO:0000256" key="1">
    <source>
        <dbReference type="ARBA" id="ARBA00022448"/>
    </source>
</evidence>
<evidence type="ECO:0000313" key="11">
    <source>
        <dbReference type="Proteomes" id="UP001204151"/>
    </source>
</evidence>
<keyword evidence="1 8" id="KW-0813">Transport</keyword>
<keyword evidence="11" id="KW-1185">Reference proteome</keyword>
<feature type="chain" id="PRO_5047293600" description="Putative manganese efflux pump MntP" evidence="9">
    <location>
        <begin position="20"/>
        <end position="190"/>
    </location>
</feature>
<dbReference type="InterPro" id="IPR022929">
    <property type="entry name" value="Put_MntP"/>
</dbReference>
<evidence type="ECO:0000256" key="8">
    <source>
        <dbReference type="HAMAP-Rule" id="MF_01521"/>
    </source>
</evidence>
<keyword evidence="4 8" id="KW-1133">Transmembrane helix</keyword>
<comment type="caution">
    <text evidence="10">The sequence shown here is derived from an EMBL/GenBank/DDBJ whole genome shotgun (WGS) entry which is preliminary data.</text>
</comment>
<organism evidence="10 11">
    <name type="scientific">Massilia pinisoli</name>
    <dbReference type="NCBI Taxonomy" id="1772194"/>
    <lineage>
        <taxon>Bacteria</taxon>
        <taxon>Pseudomonadati</taxon>
        <taxon>Pseudomonadota</taxon>
        <taxon>Betaproteobacteria</taxon>
        <taxon>Burkholderiales</taxon>
        <taxon>Oxalobacteraceae</taxon>
        <taxon>Telluria group</taxon>
        <taxon>Massilia</taxon>
    </lineage>
</organism>
<evidence type="ECO:0000256" key="5">
    <source>
        <dbReference type="ARBA" id="ARBA00023065"/>
    </source>
</evidence>
<keyword evidence="9" id="KW-0732">Signal</keyword>
<sequence>MNFVATAALALAMSTDAFAVAVGKGAALQRPHLREALRTGAIFGVIEGITPVIGWALGHWAAPYVEAWDHWIAFTLLLVLGLRMIREGLSAADDEDEKPSSHGFWLLAVTGFATSIDALAVGVGLAFIDANIVTVAGAIGFSTFVMVTLGVMVGRGLGKLVGKRAELVGGLVLIVIGAAILYEHLGHAAR</sequence>
<feature type="transmembrane region" description="Helical" evidence="8">
    <location>
        <begin position="68"/>
        <end position="85"/>
    </location>
</feature>
<evidence type="ECO:0000256" key="7">
    <source>
        <dbReference type="ARBA" id="ARBA00023211"/>
    </source>
</evidence>
<keyword evidence="5 8" id="KW-0406">Ion transport</keyword>
<dbReference type="InterPro" id="IPR003810">
    <property type="entry name" value="Mntp/YtaF"/>
</dbReference>
<evidence type="ECO:0000256" key="9">
    <source>
        <dbReference type="SAM" id="SignalP"/>
    </source>
</evidence>
<dbReference type="EMBL" id="JANUGW010000001">
    <property type="protein sequence ID" value="MCS0580111.1"/>
    <property type="molecule type" value="Genomic_DNA"/>
</dbReference>
<evidence type="ECO:0000256" key="4">
    <source>
        <dbReference type="ARBA" id="ARBA00022989"/>
    </source>
</evidence>
<dbReference type="RefSeq" id="WP_258814765.1">
    <property type="nucleotide sequence ID" value="NZ_JANUGW010000001.1"/>
</dbReference>
<feature type="transmembrane region" description="Helical" evidence="8">
    <location>
        <begin position="134"/>
        <end position="153"/>
    </location>
</feature>
<feature type="transmembrane region" description="Helical" evidence="8">
    <location>
        <begin position="105"/>
        <end position="128"/>
    </location>
</feature>
<gene>
    <name evidence="8 10" type="primary">mntP</name>
    <name evidence="10" type="ORF">NX784_00750</name>
</gene>
<dbReference type="PANTHER" id="PTHR35529:SF1">
    <property type="entry name" value="MANGANESE EFFLUX PUMP MNTP-RELATED"/>
    <property type="match status" value="1"/>
</dbReference>
<protein>
    <recommendedName>
        <fullName evidence="8">Putative manganese efflux pump MntP</fullName>
    </recommendedName>
</protein>
<accession>A0ABT1ZJM8</accession>
<proteinExistence type="inferred from homology"/>
<keyword evidence="2 8" id="KW-1003">Cell membrane</keyword>
<feature type="signal peptide" evidence="9">
    <location>
        <begin position="1"/>
        <end position="19"/>
    </location>
</feature>
<keyword evidence="3 8" id="KW-0812">Transmembrane</keyword>
<reference evidence="10 11" key="1">
    <citation type="submission" date="2022-08" db="EMBL/GenBank/DDBJ databases">
        <title>Reclassification of Massilia species as members of the genera Telluria, Duganella, Pseudoduganella, Mokoshia gen. nov. and Zemynaea gen. nov. using orthogonal and non-orthogonal genome-based approaches.</title>
        <authorList>
            <person name="Bowman J.P."/>
        </authorList>
    </citation>
    <scope>NUCLEOTIDE SEQUENCE [LARGE SCALE GENOMIC DNA]</scope>
    <source>
        <strain evidence="10 11">JCM 31316</strain>
    </source>
</reference>
<dbReference type="NCBIfam" id="NF008546">
    <property type="entry name" value="PRK11469.1"/>
    <property type="match status" value="1"/>
</dbReference>
<evidence type="ECO:0000256" key="3">
    <source>
        <dbReference type="ARBA" id="ARBA00022692"/>
    </source>
</evidence>
<comment type="function">
    <text evidence="8">Probably functions as a manganese efflux pump.</text>
</comment>
<comment type="subcellular location">
    <subcellularLocation>
        <location evidence="8">Cell membrane</location>
        <topology evidence="8">Multi-pass membrane protein</topology>
    </subcellularLocation>
</comment>
<dbReference type="Pfam" id="PF02659">
    <property type="entry name" value="Mntp"/>
    <property type="match status" value="1"/>
</dbReference>
<keyword evidence="7 8" id="KW-0464">Manganese</keyword>
<comment type="caution">
    <text evidence="8">Lacks conserved residue(s) required for the propagation of feature annotation.</text>
</comment>
<dbReference type="PANTHER" id="PTHR35529">
    <property type="entry name" value="MANGANESE EFFLUX PUMP MNTP-RELATED"/>
    <property type="match status" value="1"/>
</dbReference>
<dbReference type="Proteomes" id="UP001204151">
    <property type="component" value="Unassembled WGS sequence"/>
</dbReference>
<dbReference type="HAMAP" id="MF_01521">
    <property type="entry name" value="MntP_pump"/>
    <property type="match status" value="1"/>
</dbReference>
<comment type="similarity">
    <text evidence="8">Belongs to the MntP (TC 9.B.29) family.</text>
</comment>
<keyword evidence="6 8" id="KW-0472">Membrane</keyword>
<evidence type="ECO:0000256" key="6">
    <source>
        <dbReference type="ARBA" id="ARBA00023136"/>
    </source>
</evidence>
<name>A0ABT1ZJM8_9BURK</name>
<evidence type="ECO:0000313" key="10">
    <source>
        <dbReference type="EMBL" id="MCS0580111.1"/>
    </source>
</evidence>
<feature type="transmembrane region" description="Helical" evidence="8">
    <location>
        <begin position="165"/>
        <end position="182"/>
    </location>
</feature>
<evidence type="ECO:0000256" key="2">
    <source>
        <dbReference type="ARBA" id="ARBA00022475"/>
    </source>
</evidence>